<evidence type="ECO:0000256" key="1">
    <source>
        <dbReference type="ARBA" id="ARBA00016067"/>
    </source>
</evidence>
<protein>
    <recommendedName>
        <fullName evidence="1">Anaphase-promoting complex subunit 4</fullName>
    </recommendedName>
</protein>
<dbReference type="InterPro" id="IPR036322">
    <property type="entry name" value="WD40_repeat_dom_sf"/>
</dbReference>
<dbReference type="Proteomes" id="UP000190831">
    <property type="component" value="Chromosome H"/>
</dbReference>
<keyword evidence="3" id="KW-0498">Mitosis</keyword>
<dbReference type="GO" id="GO:0031145">
    <property type="term" value="P:anaphase-promoting complex-dependent catabolic process"/>
    <property type="evidence" value="ECO:0007669"/>
    <property type="project" value="InterPro"/>
</dbReference>
<name>A0A1G4MKA8_LACFM</name>
<keyword evidence="5" id="KW-0131">Cell cycle</keyword>
<keyword evidence="4" id="KW-0833">Ubl conjugation pathway</keyword>
<dbReference type="OrthoDB" id="2110451at2759"/>
<evidence type="ECO:0000256" key="4">
    <source>
        <dbReference type="ARBA" id="ARBA00022786"/>
    </source>
</evidence>
<feature type="domain" description="Anaphase-promoting complex subunit 4 long" evidence="6">
    <location>
        <begin position="220"/>
        <end position="411"/>
    </location>
</feature>
<keyword evidence="8" id="KW-1185">Reference proteome</keyword>
<evidence type="ECO:0000313" key="7">
    <source>
        <dbReference type="EMBL" id="SCW04245.1"/>
    </source>
</evidence>
<organism evidence="7 8">
    <name type="scientific">Lachancea fermentati</name>
    <name type="common">Zygosaccharomyces fermentati</name>
    <dbReference type="NCBI Taxonomy" id="4955"/>
    <lineage>
        <taxon>Eukaryota</taxon>
        <taxon>Fungi</taxon>
        <taxon>Dikarya</taxon>
        <taxon>Ascomycota</taxon>
        <taxon>Saccharomycotina</taxon>
        <taxon>Saccharomycetes</taxon>
        <taxon>Saccharomycetales</taxon>
        <taxon>Saccharomycetaceae</taxon>
        <taxon>Lachancea</taxon>
    </lineage>
</organism>
<accession>A0A1G4MKA8</accession>
<dbReference type="PANTHER" id="PTHR13260:SF0">
    <property type="entry name" value="ANAPHASE-PROMOTING COMPLEX SUBUNIT 4"/>
    <property type="match status" value="1"/>
</dbReference>
<dbReference type="PANTHER" id="PTHR13260">
    <property type="entry name" value="ANAPHASE PROMOTING COMPLEX SUBUNIT 4 APC4"/>
    <property type="match status" value="1"/>
</dbReference>
<dbReference type="OMA" id="PACERII"/>
<evidence type="ECO:0000256" key="2">
    <source>
        <dbReference type="ARBA" id="ARBA00022618"/>
    </source>
</evidence>
<reference evidence="7 8" key="1">
    <citation type="submission" date="2016-03" db="EMBL/GenBank/DDBJ databases">
        <authorList>
            <person name="Devillers H."/>
        </authorList>
    </citation>
    <scope>NUCLEOTIDE SEQUENCE [LARGE SCALE GENOMIC DNA]</scope>
    <source>
        <strain evidence="7">CBS 6772</strain>
    </source>
</reference>
<dbReference type="GO" id="GO:0034399">
    <property type="term" value="C:nuclear periphery"/>
    <property type="evidence" value="ECO:0007669"/>
    <property type="project" value="TreeGrafter"/>
</dbReference>
<evidence type="ECO:0000256" key="3">
    <source>
        <dbReference type="ARBA" id="ARBA00022776"/>
    </source>
</evidence>
<evidence type="ECO:0000313" key="8">
    <source>
        <dbReference type="Proteomes" id="UP000190831"/>
    </source>
</evidence>
<keyword evidence="2" id="KW-0132">Cell division</keyword>
<dbReference type="GO" id="GO:0005680">
    <property type="term" value="C:anaphase-promoting complex"/>
    <property type="evidence" value="ECO:0007669"/>
    <property type="project" value="InterPro"/>
</dbReference>
<dbReference type="SUPFAM" id="SSF50978">
    <property type="entry name" value="WD40 repeat-like"/>
    <property type="match status" value="1"/>
</dbReference>
<dbReference type="Pfam" id="PF12896">
    <property type="entry name" value="ANAPC4"/>
    <property type="match status" value="1"/>
</dbReference>
<sequence>MSDWVLKGIRSISANCCIVWNTQLSLYLIATGRGVAVCRPVDGQRIMTLSWRSDELPIGYQWETMHGRLFALFFQNGIIRIYDASITGKMQTSLSLNTNHLDFVIWESVVWSNKNKMLQIFDIDTTELMPQLIKLVKDARQLAMVSVDMERPPWTKLGDDESYIFLGHDQESKDYVLSIDGLIDVAFTAEISEISKILAHGKHGNYVCLGKDMAVQHICLDFLDCPLTREIIKTCSKIKFLCDYLVQNIELLRSELLLPYQTFIAKVSEAYENDLAAALLDVLFTGYVPSELEDWLCNTIGDKNLRKWKHLSSKLYTDLNKIMVLTIVPACERLILCGERLHGIIRGLKLLKFGFEADGSGIDAVEVDEFVELCQEMLELTLKSVRELNIETNLHNVFIEWFNDVVMEAVDEDYKRKETYDYNPLKIEQFISQSLCQSPVLGRCESRFAEQAVRISHQARHTTNIYARKWLKQQITATPVFRLRDPGTDARILDSILTIEGHLLVLHYSESAHSLAVTCYKPSDLPETYHTELLSSKETPGMHVKDAKFFAEKDAILILREPTTLVVINFLLSLNGRVDVTSVSESSISETYAFDSLQVSHSNLVTMCSSTDEKMALYECHVKNH</sequence>
<dbReference type="GO" id="GO:0051301">
    <property type="term" value="P:cell division"/>
    <property type="evidence" value="ECO:0007669"/>
    <property type="project" value="UniProtKB-KW"/>
</dbReference>
<gene>
    <name evidence="7" type="ORF">LAFE_0H09274G</name>
</gene>
<dbReference type="EMBL" id="LT598491">
    <property type="protein sequence ID" value="SCW04245.1"/>
    <property type="molecule type" value="Genomic_DNA"/>
</dbReference>
<dbReference type="InterPro" id="IPR024789">
    <property type="entry name" value="APC4"/>
</dbReference>
<dbReference type="GO" id="GO:0070979">
    <property type="term" value="P:protein K11-linked ubiquitination"/>
    <property type="evidence" value="ECO:0007669"/>
    <property type="project" value="TreeGrafter"/>
</dbReference>
<proteinExistence type="predicted"/>
<dbReference type="STRING" id="4955.A0A1G4MKA8"/>
<dbReference type="InterPro" id="IPR024790">
    <property type="entry name" value="APC4_long_dom"/>
</dbReference>
<evidence type="ECO:0000256" key="5">
    <source>
        <dbReference type="ARBA" id="ARBA00023306"/>
    </source>
</evidence>
<evidence type="ECO:0000259" key="6">
    <source>
        <dbReference type="Pfam" id="PF12896"/>
    </source>
</evidence>
<dbReference type="AlphaFoldDB" id="A0A1G4MKA8"/>